<dbReference type="PANTHER" id="PTHR13194:SF19">
    <property type="entry name" value="NAD(P)-BINDING ROSSMANN-FOLD SUPERFAMILY PROTEIN"/>
    <property type="match status" value="1"/>
</dbReference>
<dbReference type="Proteomes" id="UP000064893">
    <property type="component" value="Chromosome"/>
</dbReference>
<organism evidence="3 4">
    <name type="scientific">Salinivirga cyanobacteriivorans</name>
    <dbReference type="NCBI Taxonomy" id="1307839"/>
    <lineage>
        <taxon>Bacteria</taxon>
        <taxon>Pseudomonadati</taxon>
        <taxon>Bacteroidota</taxon>
        <taxon>Bacteroidia</taxon>
        <taxon>Bacteroidales</taxon>
        <taxon>Salinivirgaceae</taxon>
        <taxon>Salinivirga</taxon>
    </lineage>
</organism>
<comment type="similarity">
    <text evidence="1">Belongs to the CIA30 family.</text>
</comment>
<dbReference type="EMBL" id="CP013118">
    <property type="protein sequence ID" value="ALO14588.1"/>
    <property type="molecule type" value="Genomic_DNA"/>
</dbReference>
<dbReference type="RefSeq" id="WP_057952124.1">
    <property type="nucleotide sequence ID" value="NZ_CP013118.1"/>
</dbReference>
<dbReference type="PANTHER" id="PTHR13194">
    <property type="entry name" value="COMPLEX I INTERMEDIATE-ASSOCIATED PROTEIN 30"/>
    <property type="match status" value="1"/>
</dbReference>
<proteinExistence type="inferred from homology"/>
<keyword evidence="4" id="KW-1185">Reference proteome</keyword>
<evidence type="ECO:0000259" key="2">
    <source>
        <dbReference type="Pfam" id="PF08547"/>
    </source>
</evidence>
<reference evidence="3 4" key="1">
    <citation type="submission" date="2015-11" db="EMBL/GenBank/DDBJ databases">
        <title>Description and complete genome sequence of a novel strain predominating in hypersaline microbial mats and representing a new family of the Bacteriodetes phylum.</title>
        <authorList>
            <person name="Spring S."/>
            <person name="Bunk B."/>
            <person name="Sproer C."/>
            <person name="Klenk H.-P."/>
        </authorList>
    </citation>
    <scope>NUCLEOTIDE SEQUENCE [LARGE SCALE GENOMIC DNA]</scope>
    <source>
        <strain evidence="3 4">L21-Spi-D4</strain>
    </source>
</reference>
<evidence type="ECO:0000313" key="4">
    <source>
        <dbReference type="Proteomes" id="UP000064893"/>
    </source>
</evidence>
<dbReference type="Pfam" id="PF08547">
    <property type="entry name" value="CIA30"/>
    <property type="match status" value="1"/>
</dbReference>
<accession>A0A0S2HXS3</accession>
<sequence>MLQSVTIFDFSSETNSKDWRIVNDGVMGGRSQGAITVNEEGYGEFAGTISLENYGGFSMVQYSFPALDTKPQNQFTLRIKGDGKRYQFRVRTNQSDRHAYVANFPTNGQWQTIEIPFESMYPVFRGQKLNYPNFPGKQMEEIGFLIGNKKAETFRLIIDKITIE</sequence>
<dbReference type="OrthoDB" id="442188at2"/>
<name>A0A0S2HXS3_9BACT</name>
<dbReference type="InterPro" id="IPR013857">
    <property type="entry name" value="NADH-UbQ_OxRdtase-assoc_prot30"/>
</dbReference>
<evidence type="ECO:0000256" key="1">
    <source>
        <dbReference type="ARBA" id="ARBA00007884"/>
    </source>
</evidence>
<evidence type="ECO:0000313" key="3">
    <source>
        <dbReference type="EMBL" id="ALO14588.1"/>
    </source>
</evidence>
<dbReference type="PATRIC" id="fig|1307839.3.peg.974"/>
<dbReference type="InterPro" id="IPR008979">
    <property type="entry name" value="Galactose-bd-like_sf"/>
</dbReference>
<dbReference type="Gene3D" id="2.60.120.430">
    <property type="entry name" value="Galactose-binding lectin"/>
    <property type="match status" value="1"/>
</dbReference>
<dbReference type="STRING" id="1307839.L21SP5_00921"/>
<feature type="domain" description="NADH:ubiquinone oxidoreductase intermediate-associated protein 30" evidence="2">
    <location>
        <begin position="8"/>
        <end position="158"/>
    </location>
</feature>
<dbReference type="KEGG" id="blq:L21SP5_00921"/>
<dbReference type="InterPro" id="IPR039131">
    <property type="entry name" value="NDUFAF1"/>
</dbReference>
<gene>
    <name evidence="3" type="ORF">L21SP5_00921</name>
</gene>
<protein>
    <submittedName>
        <fullName evidence="3">Complex I intermediate-associated protein 30 (CIA30)</fullName>
    </submittedName>
</protein>
<dbReference type="AlphaFoldDB" id="A0A0S2HXS3"/>
<dbReference type="SUPFAM" id="SSF49785">
    <property type="entry name" value="Galactose-binding domain-like"/>
    <property type="match status" value="1"/>
</dbReference>